<proteinExistence type="predicted"/>
<feature type="region of interest" description="Disordered" evidence="1">
    <location>
        <begin position="1"/>
        <end position="45"/>
    </location>
</feature>
<reference evidence="3" key="1">
    <citation type="submission" date="2018-08" db="EMBL/GenBank/DDBJ databases">
        <title>Thalassotalea euphylliae genome.</title>
        <authorList>
            <person name="Summers S."/>
            <person name="Rice S.A."/>
            <person name="Freckelton M.L."/>
            <person name="Nedved B.T."/>
            <person name="Hadfield M.G."/>
        </authorList>
    </citation>
    <scope>NUCLEOTIDE SEQUENCE [LARGE SCALE GENOMIC DNA]</scope>
    <source>
        <strain evidence="3">H3</strain>
    </source>
</reference>
<evidence type="ECO:0000313" key="2">
    <source>
        <dbReference type="EMBL" id="REL31656.1"/>
    </source>
</evidence>
<sequence length="198" mass="22415">MNKRTIQNKQNTQQTLRPNYPSQGSSLQNYSLQTKSPQNMSSAMSDFRQQYQQQGNANHNLAQRGSADVPADLQIKINKVVEAIDGMYQFSGLRDTEKTNRYKAELTKGLYSIRDRIDESNLRNALNFFRTQGGKFPPSVPEFIQAVLGQHEEQTKPPELVWFDASKALPKHSAEQMAEFAKQGIASARAALKKQPKR</sequence>
<accession>A0A3E0U402</accession>
<dbReference type="RefSeq" id="WP_116016658.1">
    <property type="nucleotide sequence ID" value="NZ_QUOT01000001.1"/>
</dbReference>
<comment type="caution">
    <text evidence="2">The sequence shown here is derived from an EMBL/GenBank/DDBJ whole genome shotgun (WGS) entry which is preliminary data.</text>
</comment>
<name>A0A3E0U402_9GAMM</name>
<keyword evidence="3" id="KW-1185">Reference proteome</keyword>
<dbReference type="EMBL" id="QUOT01000001">
    <property type="protein sequence ID" value="REL31656.1"/>
    <property type="molecule type" value="Genomic_DNA"/>
</dbReference>
<organism evidence="2 3">
    <name type="scientific">Thalassotalea euphylliae</name>
    <dbReference type="NCBI Taxonomy" id="1655234"/>
    <lineage>
        <taxon>Bacteria</taxon>
        <taxon>Pseudomonadati</taxon>
        <taxon>Pseudomonadota</taxon>
        <taxon>Gammaproteobacteria</taxon>
        <taxon>Alteromonadales</taxon>
        <taxon>Colwelliaceae</taxon>
        <taxon>Thalassotalea</taxon>
    </lineage>
</organism>
<dbReference type="AlphaFoldDB" id="A0A3E0U402"/>
<evidence type="ECO:0000313" key="3">
    <source>
        <dbReference type="Proteomes" id="UP000256899"/>
    </source>
</evidence>
<protein>
    <submittedName>
        <fullName evidence="2">Uncharacterized protein</fullName>
    </submittedName>
</protein>
<evidence type="ECO:0000256" key="1">
    <source>
        <dbReference type="SAM" id="MobiDB-lite"/>
    </source>
</evidence>
<gene>
    <name evidence="2" type="ORF">DXX94_13520</name>
</gene>
<dbReference type="Proteomes" id="UP000256899">
    <property type="component" value="Unassembled WGS sequence"/>
</dbReference>